<evidence type="ECO:0000313" key="1">
    <source>
        <dbReference type="EMBL" id="OCA15135.1"/>
    </source>
</evidence>
<protein>
    <submittedName>
        <fullName evidence="1">Uncharacterized protein</fullName>
    </submittedName>
</protein>
<proteinExistence type="predicted"/>
<reference evidence="1" key="1">
    <citation type="submission" date="2009-11" db="EMBL/GenBank/DDBJ databases">
        <authorList>
            <consortium name="US DOE Joint Genome Institute (JGI-PGF)"/>
            <person name="Ottilar R."/>
            <person name="Schmutz J."/>
            <person name="Salamov A."/>
            <person name="Cheng J.F."/>
            <person name="Lucas S."/>
            <person name="Pitluck S."/>
            <person name="Gundlach H."/>
            <person name="Guo Y."/>
            <person name="Haberer G."/>
            <person name="Nasrallah J."/>
            <person name="Mayer K.F.X."/>
            <person name="van de Peer Y."/>
            <person name="Weigel D."/>
            <person name="Grigoriev I.V."/>
        </authorList>
    </citation>
    <scope>NUCLEOTIDE SEQUENCE</scope>
    <source>
        <strain evidence="1">Nigerian</strain>
    </source>
</reference>
<gene>
    <name evidence="1" type="ORF">XENTR_v90030461mg</name>
</gene>
<dbReference type="EMBL" id="KV460950">
    <property type="protein sequence ID" value="OCA15135.1"/>
    <property type="molecule type" value="Genomic_DNA"/>
</dbReference>
<accession>A0A1B8XWT5</accession>
<reference evidence="1" key="2">
    <citation type="journal article" date="2010" name="Science">
        <title>The genome of the Western clawed frog Xenopus tropicalis.</title>
        <authorList>
            <person name="Hellsten U."/>
            <person name="Harland R.M."/>
            <person name="Gilchrist M.J."/>
            <person name="Hendrix D."/>
            <person name="Jurka J."/>
            <person name="Kapitonov V."/>
            <person name="Ovcharenko I."/>
            <person name="Putnam N.H."/>
            <person name="Shu S."/>
            <person name="Taher L."/>
            <person name="Blitz I.L."/>
            <person name="Blumberg B."/>
            <person name="Dichmann D.S."/>
            <person name="Dubchak I."/>
            <person name="Amaya E."/>
            <person name="Detter J.C."/>
            <person name="Fletcher R."/>
            <person name="Gerhard D.S."/>
            <person name="Goodstein D."/>
            <person name="Graves T."/>
            <person name="Grigoriev I.V."/>
            <person name="Grimwood J."/>
            <person name="Kawashima T."/>
            <person name="Lindquist E."/>
            <person name="Lucas S.M."/>
            <person name="Mead P.E."/>
            <person name="Mitros T."/>
            <person name="Ogino H."/>
            <person name="Ohta Y."/>
            <person name="Poliakov A.V."/>
            <person name="Pollet N."/>
            <person name="Robert J."/>
            <person name="Salamov A."/>
            <person name="Sater A.K."/>
            <person name="Schmutz J."/>
            <person name="Terry A."/>
            <person name="Vize P.D."/>
            <person name="Warren W.C."/>
            <person name="Wells D."/>
            <person name="Wills A."/>
            <person name="Wilson R.K."/>
            <person name="Zimmerman L.B."/>
            <person name="Zorn A.M."/>
            <person name="Grainger R."/>
            <person name="Grammer T."/>
            <person name="Khokha M.K."/>
            <person name="Richardson P.M."/>
            <person name="Rokhsar D.S."/>
        </authorList>
    </citation>
    <scope>NUCLEOTIDE SEQUENCE [LARGE SCALE GENOMIC DNA]</scope>
    <source>
        <strain evidence="1">Nigerian</strain>
    </source>
</reference>
<dbReference type="AlphaFoldDB" id="A0A1B8XWT5"/>
<sequence>MERPCPLAGHKCTDQGLPSCLGHDKRGMASVYPQPSYKIVPTRWHAQLALSLYYWATNIWLQWPPMGLHV</sequence>
<reference evidence="1" key="3">
    <citation type="submission" date="2016-05" db="EMBL/GenBank/DDBJ databases">
        <title>WGS assembly of Xenopus tropicalis.</title>
        <authorList>
            <person name="Sessions A."/>
            <person name="Jenkins J."/>
            <person name="Mitros T."/>
            <person name="Lyons J.T."/>
            <person name="Dichmann D.S."/>
            <person name="Robert J."/>
            <person name="Harland R.M."/>
            <person name="Rokhsar D.S."/>
        </authorList>
    </citation>
    <scope>NUCLEOTIDE SEQUENCE</scope>
    <source>
        <strain evidence="1">Nigerian</strain>
    </source>
</reference>
<organism evidence="1">
    <name type="scientific">Xenopus tropicalis</name>
    <name type="common">Western clawed frog</name>
    <name type="synonym">Silurana tropicalis</name>
    <dbReference type="NCBI Taxonomy" id="8364"/>
    <lineage>
        <taxon>Eukaryota</taxon>
        <taxon>Metazoa</taxon>
        <taxon>Chordata</taxon>
        <taxon>Craniata</taxon>
        <taxon>Vertebrata</taxon>
        <taxon>Euteleostomi</taxon>
        <taxon>Amphibia</taxon>
        <taxon>Batrachia</taxon>
        <taxon>Anura</taxon>
        <taxon>Pipoidea</taxon>
        <taxon>Pipidae</taxon>
        <taxon>Xenopodinae</taxon>
        <taxon>Xenopus</taxon>
        <taxon>Silurana</taxon>
    </lineage>
</organism>
<name>A0A1B8XWT5_XENTR</name>